<comment type="caution">
    <text evidence="1">The sequence shown here is derived from an EMBL/GenBank/DDBJ whole genome shotgun (WGS) entry which is preliminary data.</text>
</comment>
<sequence length="94" mass="10401">MSTLEIKVGRTYRGKRPGNSHGLVNDRTVKWICRLDQVVQYDGPAVRIGAHFPKVKIADFLKWAERDVTDELPAGEYAAWPLPRVAAQAAAKGA</sequence>
<gene>
    <name evidence="1" type="ORF">CTI11_04915</name>
</gene>
<organism evidence="1">
    <name type="scientific">Chryseobacterium sp. B5</name>
    <dbReference type="NCBI Taxonomy" id="2050562"/>
    <lineage>
        <taxon>Bacteria</taxon>
        <taxon>Pseudomonadati</taxon>
        <taxon>Bacteroidota</taxon>
        <taxon>Flavobacteriia</taxon>
        <taxon>Flavobacteriales</taxon>
        <taxon>Weeksellaceae</taxon>
        <taxon>Chryseobacterium group</taxon>
        <taxon>Chryseobacterium</taxon>
    </lineage>
</organism>
<accession>A0A2G7TA58</accession>
<proteinExistence type="predicted"/>
<reference evidence="1" key="1">
    <citation type="submission" date="2017-10" db="EMBL/GenBank/DDBJ databases">
        <title>Chryseobacterium sp. B5 is a hydrocarbonoclastic and plant growth promoting bacterium.</title>
        <authorList>
            <person name="Thijs S."/>
            <person name="Gkorezis P."/>
            <person name="Van Hamme J."/>
        </authorList>
    </citation>
    <scope>NUCLEOTIDE SEQUENCE</scope>
    <source>
        <strain evidence="1">B5</strain>
    </source>
</reference>
<protein>
    <submittedName>
        <fullName evidence="1">Uncharacterized protein</fullName>
    </submittedName>
</protein>
<dbReference type="EMBL" id="PEKC01000011">
    <property type="protein sequence ID" value="PII36786.1"/>
    <property type="molecule type" value="Genomic_DNA"/>
</dbReference>
<name>A0A2G7TA58_9FLAO</name>
<dbReference type="AlphaFoldDB" id="A0A2G7TA58"/>
<evidence type="ECO:0000313" key="1">
    <source>
        <dbReference type="EMBL" id="PII36786.1"/>
    </source>
</evidence>